<keyword evidence="8 9" id="KW-0694">RNA-binding</keyword>
<dbReference type="FunFam" id="2.40.50.140:FF:000023">
    <property type="entry name" value="Polyribonucleotide nucleotidyltransferase"/>
    <property type="match status" value="1"/>
</dbReference>
<reference evidence="11 12" key="1">
    <citation type="submission" date="2017-01" db="EMBL/GenBank/DDBJ databases">
        <title>Draft sequence of Acidihalobacter ferrooxidans strain DSM 14175 (strain V8).</title>
        <authorList>
            <person name="Khaleque H.N."/>
            <person name="Ramsay J.P."/>
            <person name="Murphy R.J.T."/>
            <person name="Kaksonen A.H."/>
            <person name="Boxall N.J."/>
            <person name="Watkin E.L.J."/>
        </authorList>
    </citation>
    <scope>NUCLEOTIDE SEQUENCE [LARGE SCALE GENOMIC DNA]</scope>
    <source>
        <strain evidence="11 12">V8</strain>
    </source>
</reference>
<dbReference type="Pfam" id="PF03726">
    <property type="entry name" value="PNPase"/>
    <property type="match status" value="1"/>
</dbReference>
<dbReference type="InterPro" id="IPR036345">
    <property type="entry name" value="ExoRNase_PH_dom2_sf"/>
</dbReference>
<evidence type="ECO:0000256" key="5">
    <source>
        <dbReference type="ARBA" id="ARBA00022695"/>
    </source>
</evidence>
<dbReference type="GO" id="GO:0005829">
    <property type="term" value="C:cytosol"/>
    <property type="evidence" value="ECO:0007669"/>
    <property type="project" value="TreeGrafter"/>
</dbReference>
<dbReference type="EMBL" id="CP019434">
    <property type="protein sequence ID" value="APZ42280.1"/>
    <property type="molecule type" value="Genomic_DNA"/>
</dbReference>
<organism evidence="11 12">
    <name type="scientific">Acidihalobacter ferrooxydans</name>
    <dbReference type="NCBI Taxonomy" id="1765967"/>
    <lineage>
        <taxon>Bacteria</taxon>
        <taxon>Pseudomonadati</taxon>
        <taxon>Pseudomonadota</taxon>
        <taxon>Gammaproteobacteria</taxon>
        <taxon>Chromatiales</taxon>
        <taxon>Ectothiorhodospiraceae</taxon>
        <taxon>Acidihalobacter</taxon>
    </lineage>
</organism>
<dbReference type="NCBIfam" id="NF008805">
    <property type="entry name" value="PRK11824.1"/>
    <property type="match status" value="1"/>
</dbReference>
<dbReference type="InterPro" id="IPR001247">
    <property type="entry name" value="ExoRNase_PH_dom1"/>
</dbReference>
<dbReference type="PROSITE" id="PS50126">
    <property type="entry name" value="S1"/>
    <property type="match status" value="1"/>
</dbReference>
<dbReference type="PANTHER" id="PTHR11252">
    <property type="entry name" value="POLYRIBONUCLEOTIDE NUCLEOTIDYLTRANSFERASE"/>
    <property type="match status" value="1"/>
</dbReference>
<dbReference type="RefSeq" id="WP_076835791.1">
    <property type="nucleotide sequence ID" value="NZ_CP019434.1"/>
</dbReference>
<dbReference type="FunFam" id="3.30.230.70:FF:000001">
    <property type="entry name" value="Polyribonucleotide nucleotidyltransferase"/>
    <property type="match status" value="1"/>
</dbReference>
<protein>
    <recommendedName>
        <fullName evidence="9">Polyribonucleotide nucleotidyltransferase</fullName>
        <ecNumber evidence="9">2.7.7.8</ecNumber>
    </recommendedName>
    <alternativeName>
        <fullName evidence="9">Polynucleotide phosphorylase</fullName>
        <shortName evidence="9">PNPase</shortName>
    </alternativeName>
</protein>
<dbReference type="GO" id="GO:0000287">
    <property type="term" value="F:magnesium ion binding"/>
    <property type="evidence" value="ECO:0007669"/>
    <property type="project" value="UniProtKB-UniRule"/>
</dbReference>
<dbReference type="GO" id="GO:0000175">
    <property type="term" value="F:3'-5'-RNA exonuclease activity"/>
    <property type="evidence" value="ECO:0007669"/>
    <property type="project" value="TreeGrafter"/>
</dbReference>
<evidence type="ECO:0000256" key="4">
    <source>
        <dbReference type="ARBA" id="ARBA00022679"/>
    </source>
</evidence>
<dbReference type="GO" id="GO:0006402">
    <property type="term" value="P:mRNA catabolic process"/>
    <property type="evidence" value="ECO:0007669"/>
    <property type="project" value="UniProtKB-UniRule"/>
</dbReference>
<evidence type="ECO:0000259" key="10">
    <source>
        <dbReference type="PROSITE" id="PS50126"/>
    </source>
</evidence>
<dbReference type="Gene3D" id="2.40.50.140">
    <property type="entry name" value="Nucleic acid-binding proteins"/>
    <property type="match status" value="1"/>
</dbReference>
<dbReference type="Pfam" id="PF00013">
    <property type="entry name" value="KH_1"/>
    <property type="match status" value="1"/>
</dbReference>
<evidence type="ECO:0000256" key="2">
    <source>
        <dbReference type="ARBA" id="ARBA00007404"/>
    </source>
</evidence>
<evidence type="ECO:0000313" key="12">
    <source>
        <dbReference type="Proteomes" id="UP000243807"/>
    </source>
</evidence>
<dbReference type="GO" id="GO:0004654">
    <property type="term" value="F:polyribonucleotide nucleotidyltransferase activity"/>
    <property type="evidence" value="ECO:0007669"/>
    <property type="project" value="UniProtKB-UniRule"/>
</dbReference>
<dbReference type="NCBIfam" id="TIGR03591">
    <property type="entry name" value="polynuc_phos"/>
    <property type="match status" value="1"/>
</dbReference>
<dbReference type="PANTHER" id="PTHR11252:SF0">
    <property type="entry name" value="POLYRIBONUCLEOTIDE NUCLEOTIDYLTRANSFERASE 1, MITOCHONDRIAL"/>
    <property type="match status" value="1"/>
</dbReference>
<dbReference type="GO" id="GO:0006396">
    <property type="term" value="P:RNA processing"/>
    <property type="evidence" value="ECO:0007669"/>
    <property type="project" value="InterPro"/>
</dbReference>
<dbReference type="SMART" id="SM00316">
    <property type="entry name" value="S1"/>
    <property type="match status" value="1"/>
</dbReference>
<evidence type="ECO:0000313" key="11">
    <source>
        <dbReference type="EMBL" id="APZ42280.1"/>
    </source>
</evidence>
<feature type="domain" description="S1 motif" evidence="10">
    <location>
        <begin position="622"/>
        <end position="690"/>
    </location>
</feature>
<evidence type="ECO:0000256" key="8">
    <source>
        <dbReference type="ARBA" id="ARBA00022884"/>
    </source>
</evidence>
<dbReference type="HAMAP" id="MF_01595">
    <property type="entry name" value="PNPase"/>
    <property type="match status" value="1"/>
</dbReference>
<dbReference type="InterPro" id="IPR003029">
    <property type="entry name" value="S1_domain"/>
</dbReference>
<dbReference type="STRING" id="1765967.BW247_03565"/>
<dbReference type="InterPro" id="IPR020568">
    <property type="entry name" value="Ribosomal_Su5_D2-typ_SF"/>
</dbReference>
<dbReference type="PROSITE" id="PS50084">
    <property type="entry name" value="KH_TYPE_1"/>
    <property type="match status" value="1"/>
</dbReference>
<dbReference type="Pfam" id="PF03725">
    <property type="entry name" value="RNase_PH_C"/>
    <property type="match status" value="2"/>
</dbReference>
<dbReference type="GO" id="GO:0003723">
    <property type="term" value="F:RNA binding"/>
    <property type="evidence" value="ECO:0007669"/>
    <property type="project" value="UniProtKB-UniRule"/>
</dbReference>
<dbReference type="InterPro" id="IPR012162">
    <property type="entry name" value="PNPase"/>
</dbReference>
<dbReference type="SUPFAM" id="SSF54211">
    <property type="entry name" value="Ribosomal protein S5 domain 2-like"/>
    <property type="match status" value="2"/>
</dbReference>
<dbReference type="SUPFAM" id="SSF54791">
    <property type="entry name" value="Eukaryotic type KH-domain (KH-domain type I)"/>
    <property type="match status" value="1"/>
</dbReference>
<feature type="binding site" evidence="9">
    <location>
        <position position="492"/>
    </location>
    <ligand>
        <name>Mg(2+)</name>
        <dbReference type="ChEBI" id="CHEBI:18420"/>
    </ligand>
</feature>
<keyword evidence="5 9" id="KW-0548">Nucleotidyltransferase</keyword>
<dbReference type="InterPro" id="IPR012340">
    <property type="entry name" value="NA-bd_OB-fold"/>
</dbReference>
<dbReference type="EC" id="2.7.7.8" evidence="9"/>
<dbReference type="InterPro" id="IPR036612">
    <property type="entry name" value="KH_dom_type_1_sf"/>
</dbReference>
<dbReference type="FunFam" id="3.30.230.70:FF:000002">
    <property type="entry name" value="Polyribonucleotide nucleotidyltransferase"/>
    <property type="match status" value="1"/>
</dbReference>
<evidence type="ECO:0000256" key="3">
    <source>
        <dbReference type="ARBA" id="ARBA00022490"/>
    </source>
</evidence>
<dbReference type="InterPro" id="IPR015847">
    <property type="entry name" value="ExoRNase_PH_dom2"/>
</dbReference>
<sequence>MSTFKKTFQYGEHTVSFETGEIARQADAAVIVTMNDTVVLVTAVAQKQVAPGRDFFPLTVNYQERTYAAGRIPGGFFKREGRPSEKETLTSRLIDRPLRPLFPKGFLNEVQVIATVMSVNPEVDPDVPAMLGASAALTLSGMPFSGPIGCARVGYKDGAYLLNPSMTALRDSQLDLVVAGTEQAVLMVESEAHELPEDVMLGAVMYGHEQMQAAIQAIRELAAEVGKPAWDWQATATDEALVGAVRARCEADLAAAYQIQEKLTRQSRVSELREQMIAEFATDAEDAPSADAVGAVFGKIEKALVRGRIIAGEPRIDGRDTRTVRPITVRTGVMPRTHGSALFTRGETQALVVATLGTERDSQIIDALEGERRDRFMLHYNFPPYCVGETGFVGSPKRREIGHGRLAKRGIQAVMPDEASFPYVIRVVSEITESNGSSSMASVCGTSLALMDAGVPLKAPVAGIAMGLIKEETGFAVLSDILGDEDHLGDMDFKVAGTAAGVTALQMDIKIDGITREIMEQALSQAREGRMHILGKMAETIALPRTEMSVYAPRYVTIRINPDKIRDVIGKGGATIRALTEETGATIDINDDGTVRIASVDKAAGEEARRRIEEITADVEVGRIYEGRVAKIMDFGAFVTILPGRDGLVHISQISDERVENVSDKLSEGESVRVKVLEVDKQGRIRLSIKAVEAA</sequence>
<gene>
    <name evidence="9" type="primary">pnp</name>
    <name evidence="11" type="ORF">BW247_03565</name>
</gene>
<comment type="similarity">
    <text evidence="2 9">Belongs to the polyribonucleotide nucleotidyltransferase family.</text>
</comment>
<accession>A0A1P8UEM4</accession>
<evidence type="ECO:0000256" key="1">
    <source>
        <dbReference type="ARBA" id="ARBA00004496"/>
    </source>
</evidence>
<feature type="binding site" evidence="9">
    <location>
        <position position="486"/>
    </location>
    <ligand>
        <name>Mg(2+)</name>
        <dbReference type="ChEBI" id="CHEBI:18420"/>
    </ligand>
</feature>
<keyword evidence="6 9" id="KW-0479">Metal-binding</keyword>
<dbReference type="InterPro" id="IPR027408">
    <property type="entry name" value="PNPase/RNase_PH_dom_sf"/>
</dbReference>
<dbReference type="SUPFAM" id="SSF55666">
    <property type="entry name" value="Ribonuclease PH domain 2-like"/>
    <property type="match status" value="2"/>
</dbReference>
<proteinExistence type="inferred from homology"/>
<dbReference type="CDD" id="cd11363">
    <property type="entry name" value="RNase_PH_PNPase_1"/>
    <property type="match status" value="1"/>
</dbReference>
<comment type="function">
    <text evidence="9">Involved in mRNA degradation. Catalyzes the phosphorolysis of single-stranded polyribonucleotides processively in the 3'- to 5'-direction.</text>
</comment>
<dbReference type="CDD" id="cd02393">
    <property type="entry name" value="KH-I_PNPase"/>
    <property type="match status" value="1"/>
</dbReference>
<dbReference type="CDD" id="cd04472">
    <property type="entry name" value="S1_PNPase"/>
    <property type="match status" value="1"/>
</dbReference>
<name>A0A1P8UEM4_9GAMM</name>
<dbReference type="CDD" id="cd11364">
    <property type="entry name" value="RNase_PH_PNPase_2"/>
    <property type="match status" value="1"/>
</dbReference>
<dbReference type="AlphaFoldDB" id="A0A1P8UEM4"/>
<evidence type="ECO:0000256" key="7">
    <source>
        <dbReference type="ARBA" id="ARBA00022842"/>
    </source>
</evidence>
<dbReference type="Gene3D" id="3.30.1370.10">
    <property type="entry name" value="K Homology domain, type 1"/>
    <property type="match status" value="1"/>
</dbReference>
<dbReference type="Pfam" id="PF01138">
    <property type="entry name" value="RNase_PH"/>
    <property type="match status" value="2"/>
</dbReference>
<keyword evidence="7 9" id="KW-0460">Magnesium</keyword>
<dbReference type="KEGG" id="afy:BW247_03565"/>
<keyword evidence="4 9" id="KW-0808">Transferase</keyword>
<comment type="subunit">
    <text evidence="9">Component of the RNA degradosome, which is a multiprotein complex involved in RNA processing and mRNA degradation.</text>
</comment>
<dbReference type="SMART" id="SM00322">
    <property type="entry name" value="KH"/>
    <property type="match status" value="1"/>
</dbReference>
<comment type="cofactor">
    <cofactor evidence="9">
        <name>Mg(2+)</name>
        <dbReference type="ChEBI" id="CHEBI:18420"/>
    </cofactor>
</comment>
<keyword evidence="3 9" id="KW-0963">Cytoplasm</keyword>
<comment type="catalytic activity">
    <reaction evidence="9">
        <text>RNA(n+1) + phosphate = RNA(n) + a ribonucleoside 5'-diphosphate</text>
        <dbReference type="Rhea" id="RHEA:22096"/>
        <dbReference type="Rhea" id="RHEA-COMP:14527"/>
        <dbReference type="Rhea" id="RHEA-COMP:17342"/>
        <dbReference type="ChEBI" id="CHEBI:43474"/>
        <dbReference type="ChEBI" id="CHEBI:57930"/>
        <dbReference type="ChEBI" id="CHEBI:140395"/>
        <dbReference type="EC" id="2.7.7.8"/>
    </reaction>
</comment>
<dbReference type="SUPFAM" id="SSF50249">
    <property type="entry name" value="Nucleic acid-binding proteins"/>
    <property type="match status" value="1"/>
</dbReference>
<dbReference type="PIRSF" id="PIRSF005499">
    <property type="entry name" value="PNPase"/>
    <property type="match status" value="1"/>
</dbReference>
<dbReference type="Pfam" id="PF00575">
    <property type="entry name" value="S1"/>
    <property type="match status" value="1"/>
</dbReference>
<dbReference type="InterPro" id="IPR004088">
    <property type="entry name" value="KH_dom_type_1"/>
</dbReference>
<evidence type="ECO:0000256" key="9">
    <source>
        <dbReference type="HAMAP-Rule" id="MF_01595"/>
    </source>
</evidence>
<dbReference type="Proteomes" id="UP000243807">
    <property type="component" value="Chromosome"/>
</dbReference>
<dbReference type="FunFam" id="3.30.1370.10:FF:000001">
    <property type="entry name" value="Polyribonucleotide nucleotidyltransferase"/>
    <property type="match status" value="1"/>
</dbReference>
<dbReference type="InterPro" id="IPR004087">
    <property type="entry name" value="KH_dom"/>
</dbReference>
<keyword evidence="12" id="KW-1185">Reference proteome</keyword>
<dbReference type="InterPro" id="IPR015848">
    <property type="entry name" value="PNPase_PH_RNA-bd_bac/org-type"/>
</dbReference>
<evidence type="ECO:0000256" key="6">
    <source>
        <dbReference type="ARBA" id="ARBA00022723"/>
    </source>
</evidence>
<comment type="subcellular location">
    <subcellularLocation>
        <location evidence="1 9">Cytoplasm</location>
    </subcellularLocation>
</comment>
<dbReference type="Gene3D" id="3.30.230.70">
    <property type="entry name" value="GHMP Kinase, N-terminal domain"/>
    <property type="match status" value="2"/>
</dbReference>